<keyword evidence="4" id="KW-1015">Disulfide bond</keyword>
<evidence type="ECO:0000256" key="1">
    <source>
        <dbReference type="ARBA" id="ARBA00004613"/>
    </source>
</evidence>
<evidence type="ECO:0000256" key="2">
    <source>
        <dbReference type="ARBA" id="ARBA00005320"/>
    </source>
</evidence>
<name>A0ABN9M6C5_9NEOB</name>
<evidence type="ECO:0000256" key="4">
    <source>
        <dbReference type="ARBA" id="ARBA00023157"/>
    </source>
</evidence>
<sequence length="162" mass="18135">MRSWRLSLLLLSAVTLHGCLSDTPEPEIKDGRSIGDITDLYNQKEGVTYLYKSLQQIHIAPPQQEGEKSDRRSFVLKETVCLKSEDPDLSQCDFKPDGDVKICSLDLSEENPGDIMCISQTQDVRVKRSSRRLCTKKPCPSGGYSVIGRKAKTQNGTEIDEE</sequence>
<proteinExistence type="inferred from homology"/>
<comment type="caution">
    <text evidence="6">The sequence shown here is derived from an EMBL/GenBank/DDBJ whole genome shotgun (WGS) entry which is preliminary data.</text>
</comment>
<keyword evidence="7" id="KW-1185">Reference proteome</keyword>
<keyword evidence="5" id="KW-0732">Signal</keyword>
<protein>
    <submittedName>
        <fullName evidence="6">Uncharacterized protein</fullName>
    </submittedName>
</protein>
<feature type="signal peptide" evidence="5">
    <location>
        <begin position="1"/>
        <end position="21"/>
    </location>
</feature>
<evidence type="ECO:0000313" key="7">
    <source>
        <dbReference type="Proteomes" id="UP001176940"/>
    </source>
</evidence>
<keyword evidence="3" id="KW-0964">Secreted</keyword>
<dbReference type="PANTHER" id="PTHR10206">
    <property type="entry name" value="CATHELICIDIN"/>
    <property type="match status" value="1"/>
</dbReference>
<comment type="subcellular location">
    <subcellularLocation>
        <location evidence="1">Secreted</location>
    </subcellularLocation>
</comment>
<dbReference type="Pfam" id="PF00666">
    <property type="entry name" value="Cathelicidins"/>
    <property type="match status" value="1"/>
</dbReference>
<accession>A0ABN9M6C5</accession>
<dbReference type="InterPro" id="IPR001894">
    <property type="entry name" value="Cathelicidin-like"/>
</dbReference>
<reference evidence="6" key="1">
    <citation type="submission" date="2023-07" db="EMBL/GenBank/DDBJ databases">
        <authorList>
            <person name="Stuckert A."/>
        </authorList>
    </citation>
    <scope>NUCLEOTIDE SEQUENCE</scope>
</reference>
<dbReference type="EMBL" id="CAUEEQ010049175">
    <property type="protein sequence ID" value="CAJ0960045.1"/>
    <property type="molecule type" value="Genomic_DNA"/>
</dbReference>
<evidence type="ECO:0000256" key="5">
    <source>
        <dbReference type="SAM" id="SignalP"/>
    </source>
</evidence>
<dbReference type="SUPFAM" id="SSF54403">
    <property type="entry name" value="Cystatin/monellin"/>
    <property type="match status" value="1"/>
</dbReference>
<dbReference type="Proteomes" id="UP001176940">
    <property type="component" value="Unassembled WGS sequence"/>
</dbReference>
<dbReference type="Gene3D" id="3.10.450.10">
    <property type="match status" value="1"/>
</dbReference>
<dbReference type="InterPro" id="IPR046350">
    <property type="entry name" value="Cystatin_sf"/>
</dbReference>
<organism evidence="6 7">
    <name type="scientific">Ranitomeya imitator</name>
    <name type="common">mimic poison frog</name>
    <dbReference type="NCBI Taxonomy" id="111125"/>
    <lineage>
        <taxon>Eukaryota</taxon>
        <taxon>Metazoa</taxon>
        <taxon>Chordata</taxon>
        <taxon>Craniata</taxon>
        <taxon>Vertebrata</taxon>
        <taxon>Euteleostomi</taxon>
        <taxon>Amphibia</taxon>
        <taxon>Batrachia</taxon>
        <taxon>Anura</taxon>
        <taxon>Neobatrachia</taxon>
        <taxon>Hyloidea</taxon>
        <taxon>Dendrobatidae</taxon>
        <taxon>Dendrobatinae</taxon>
        <taxon>Ranitomeya</taxon>
    </lineage>
</organism>
<feature type="chain" id="PRO_5047401309" evidence="5">
    <location>
        <begin position="22"/>
        <end position="162"/>
    </location>
</feature>
<dbReference type="PANTHER" id="PTHR10206:SF0">
    <property type="entry name" value="CATHELICIDIN B1-RELATED"/>
    <property type="match status" value="1"/>
</dbReference>
<evidence type="ECO:0000256" key="3">
    <source>
        <dbReference type="ARBA" id="ARBA00022525"/>
    </source>
</evidence>
<gene>
    <name evidence="6" type="ORF">RIMI_LOCUS17107768</name>
</gene>
<evidence type="ECO:0000313" key="6">
    <source>
        <dbReference type="EMBL" id="CAJ0960045.1"/>
    </source>
</evidence>
<comment type="similarity">
    <text evidence="2">Belongs to the cathelicidin family.</text>
</comment>